<protein>
    <submittedName>
        <fullName evidence="1">Uncharacterized protein</fullName>
    </submittedName>
</protein>
<keyword evidence="2" id="KW-1185">Reference proteome</keyword>
<reference evidence="1" key="1">
    <citation type="submission" date="2021-05" db="EMBL/GenBank/DDBJ databases">
        <authorList>
            <person name="Scholz U."/>
            <person name="Mascher M."/>
            <person name="Fiebig A."/>
        </authorList>
    </citation>
    <scope>NUCLEOTIDE SEQUENCE [LARGE SCALE GENOMIC DNA]</scope>
</reference>
<proteinExistence type="predicted"/>
<accession>A0ACD5UJG0</accession>
<dbReference type="Proteomes" id="UP001732700">
    <property type="component" value="Chromosome 2C"/>
</dbReference>
<evidence type="ECO:0000313" key="1">
    <source>
        <dbReference type="EnsemblPlants" id="AVESA.00010b.r2.2CG0262600.1.CDS"/>
    </source>
</evidence>
<organism evidence="1 2">
    <name type="scientific">Avena sativa</name>
    <name type="common">Oat</name>
    <dbReference type="NCBI Taxonomy" id="4498"/>
    <lineage>
        <taxon>Eukaryota</taxon>
        <taxon>Viridiplantae</taxon>
        <taxon>Streptophyta</taxon>
        <taxon>Embryophyta</taxon>
        <taxon>Tracheophyta</taxon>
        <taxon>Spermatophyta</taxon>
        <taxon>Magnoliopsida</taxon>
        <taxon>Liliopsida</taxon>
        <taxon>Poales</taxon>
        <taxon>Poaceae</taxon>
        <taxon>BOP clade</taxon>
        <taxon>Pooideae</taxon>
        <taxon>Poodae</taxon>
        <taxon>Poeae</taxon>
        <taxon>Poeae Chloroplast Group 1 (Aveneae type)</taxon>
        <taxon>Aveninae</taxon>
        <taxon>Avena</taxon>
    </lineage>
</organism>
<evidence type="ECO:0000313" key="2">
    <source>
        <dbReference type="Proteomes" id="UP001732700"/>
    </source>
</evidence>
<reference evidence="1" key="2">
    <citation type="submission" date="2025-09" db="UniProtKB">
        <authorList>
            <consortium name="EnsemblPlants"/>
        </authorList>
    </citation>
    <scope>IDENTIFICATION</scope>
</reference>
<name>A0ACD5UJG0_AVESA</name>
<dbReference type="EnsemblPlants" id="AVESA.00010b.r2.2CG0262600.1">
    <property type="protein sequence ID" value="AVESA.00010b.r2.2CG0262600.1.CDS"/>
    <property type="gene ID" value="AVESA.00010b.r2.2CG0262600"/>
</dbReference>
<sequence>MVVGDLPSSGPLEPVGDLPSSCSPASHHPLKFIIDDGLTAAHAESKVSPCQQVTLPGVEVMEPEVTLPEDILWKIHALMPMQDAARAACLSRSFLHSWKCYPRLIFDMRALRKQTRDFINRVDHIMQNHSGVGVEIFKLQTRNDFSVHPSYLDRWLHVAVTPGIKELVLVLPIENKMKYKFPGSLLSREVAHSIQYFHLSSCMFHSVGKVGCLSSLKTVRLHDVGITEEELCLLLSNSFALEHLDLWYCGDIRCLKVSHLLSKLNRLDVQSCKMLQMIECSAPNVSIFNYDGHTIPISLGGSLQVKKMQMSSTIVPNLLHYASTKLLSIAPNVETLFLDSLYEKVNTPMVLGKFLHLKYLEIKLFIPTRSPDYDFCSMVSFLDASPNLKMFVLRVEAPTIESGLIPGVQIGEDSSLRSCVRKHRHCKLKSVIINGFRPWKTMIELTRCILDYATSLKHLILDTTDGYHRRRSAKCFPLGKDTVVEARKALAAIKTYIEGKVPSKVNLKALEPCNCSKCWVPL</sequence>